<dbReference type="RefSeq" id="WP_102951535.1">
    <property type="nucleotide sequence ID" value="NZ_CP024847.1"/>
</dbReference>
<protein>
    <recommendedName>
        <fullName evidence="1">SET domain-containing protein</fullName>
    </recommendedName>
</protein>
<dbReference type="Proteomes" id="UP000236655">
    <property type="component" value="Chromosome"/>
</dbReference>
<dbReference type="AlphaFoldDB" id="A0A2I7N718"/>
<accession>A0A2I7N718</accession>
<dbReference type="PROSITE" id="PS50280">
    <property type="entry name" value="SET"/>
    <property type="match status" value="1"/>
</dbReference>
<dbReference type="CDD" id="cd08161">
    <property type="entry name" value="SET"/>
    <property type="match status" value="1"/>
</dbReference>
<dbReference type="EMBL" id="CP024847">
    <property type="protein sequence ID" value="AUR52239.1"/>
    <property type="molecule type" value="Genomic_DNA"/>
</dbReference>
<sequence length="133" mass="15117">MQHKSLSFILNPIFNWFNIQKSHIHGLGLFSRREIPQGAYLGIAMIKKSAASNYQEHLIEGYGASSEDEWLRVIGARFINHAAEGNIRLEYYGTQVVAYALRKISVGEEITANYVNIYREINLPIPDFCLQSA</sequence>
<evidence type="ECO:0000313" key="2">
    <source>
        <dbReference type="EMBL" id="AUR52239.1"/>
    </source>
</evidence>
<dbReference type="Gene3D" id="2.170.270.10">
    <property type="entry name" value="SET domain"/>
    <property type="match status" value="1"/>
</dbReference>
<name>A0A2I7N718_9NEIS</name>
<organism evidence="2 3">
    <name type="scientific">Aquella oligotrophica</name>
    <dbReference type="NCBI Taxonomy" id="2067065"/>
    <lineage>
        <taxon>Bacteria</taxon>
        <taxon>Pseudomonadati</taxon>
        <taxon>Pseudomonadota</taxon>
        <taxon>Betaproteobacteria</taxon>
        <taxon>Neisseriales</taxon>
        <taxon>Neisseriaceae</taxon>
        <taxon>Aquella</taxon>
    </lineage>
</organism>
<reference evidence="3" key="1">
    <citation type="submission" date="2017-11" db="EMBL/GenBank/DDBJ databases">
        <authorList>
            <person name="Chan K.G."/>
            <person name="Lee L.S."/>
        </authorList>
    </citation>
    <scope>NUCLEOTIDE SEQUENCE [LARGE SCALE GENOMIC DNA]</scope>
    <source>
        <strain evidence="3">DSM 100970</strain>
    </source>
</reference>
<proteinExistence type="predicted"/>
<gene>
    <name evidence="2" type="ORF">CUN60_08005</name>
</gene>
<evidence type="ECO:0000313" key="3">
    <source>
        <dbReference type="Proteomes" id="UP000236655"/>
    </source>
</evidence>
<evidence type="ECO:0000259" key="1">
    <source>
        <dbReference type="PROSITE" id="PS50280"/>
    </source>
</evidence>
<feature type="domain" description="SET" evidence="1">
    <location>
        <begin position="15"/>
        <end position="115"/>
    </location>
</feature>
<keyword evidence="3" id="KW-1185">Reference proteome</keyword>
<dbReference type="OrthoDB" id="671472at2"/>
<dbReference type="InterPro" id="IPR046341">
    <property type="entry name" value="SET_dom_sf"/>
</dbReference>
<dbReference type="Pfam" id="PF00856">
    <property type="entry name" value="SET"/>
    <property type="match status" value="1"/>
</dbReference>
<dbReference type="InterPro" id="IPR001214">
    <property type="entry name" value="SET_dom"/>
</dbReference>
<dbReference type="KEGG" id="nba:CUN60_08005"/>
<dbReference type="SUPFAM" id="SSF82199">
    <property type="entry name" value="SET domain"/>
    <property type="match status" value="1"/>
</dbReference>